<proteinExistence type="predicted"/>
<dbReference type="RefSeq" id="XP_056516259.1">
    <property type="nucleotide sequence ID" value="XM_056651409.1"/>
</dbReference>
<evidence type="ECO:0000259" key="3">
    <source>
        <dbReference type="Pfam" id="PF13934"/>
    </source>
</evidence>
<organism evidence="4 5">
    <name type="scientific">Penicillium alfredii</name>
    <dbReference type="NCBI Taxonomy" id="1506179"/>
    <lineage>
        <taxon>Eukaryota</taxon>
        <taxon>Fungi</taxon>
        <taxon>Dikarya</taxon>
        <taxon>Ascomycota</taxon>
        <taxon>Pezizomycotina</taxon>
        <taxon>Eurotiomycetes</taxon>
        <taxon>Eurotiomycetidae</taxon>
        <taxon>Eurotiales</taxon>
        <taxon>Aspergillaceae</taxon>
        <taxon>Penicillium</taxon>
    </lineage>
</organism>
<keyword evidence="2" id="KW-0539">Nucleus</keyword>
<evidence type="ECO:0000313" key="4">
    <source>
        <dbReference type="EMBL" id="KAJ5115067.1"/>
    </source>
</evidence>
<reference evidence="4" key="1">
    <citation type="submission" date="2022-11" db="EMBL/GenBank/DDBJ databases">
        <authorList>
            <person name="Petersen C."/>
        </authorList>
    </citation>
    <scope>NUCLEOTIDE SEQUENCE</scope>
    <source>
        <strain evidence="4">IBT 34128</strain>
    </source>
</reference>
<comment type="caution">
    <text evidence="4">The sequence shown here is derived from an EMBL/GenBank/DDBJ whole genome shotgun (WGS) entry which is preliminary data.</text>
</comment>
<dbReference type="GeneID" id="81390577"/>
<evidence type="ECO:0000313" key="5">
    <source>
        <dbReference type="Proteomes" id="UP001141434"/>
    </source>
</evidence>
<dbReference type="OrthoDB" id="20729at2759"/>
<dbReference type="AlphaFoldDB" id="A0A9W9KR94"/>
<comment type="subcellular location">
    <subcellularLocation>
        <location evidence="1">Nucleus</location>
    </subcellularLocation>
</comment>
<evidence type="ECO:0000256" key="1">
    <source>
        <dbReference type="ARBA" id="ARBA00004123"/>
    </source>
</evidence>
<gene>
    <name evidence="4" type="ORF">NUU61_000826</name>
</gene>
<protein>
    <recommendedName>
        <fullName evidence="3">ELYS-like domain-containing protein</fullName>
    </recommendedName>
</protein>
<reference evidence="4" key="2">
    <citation type="journal article" date="2023" name="IMA Fungus">
        <title>Comparative genomic study of the Penicillium genus elucidates a diverse pangenome and 15 lateral gene transfer events.</title>
        <authorList>
            <person name="Petersen C."/>
            <person name="Sorensen T."/>
            <person name="Nielsen M.R."/>
            <person name="Sondergaard T.E."/>
            <person name="Sorensen J.L."/>
            <person name="Fitzpatrick D.A."/>
            <person name="Frisvad J.C."/>
            <person name="Nielsen K.L."/>
        </authorList>
    </citation>
    <scope>NUCLEOTIDE SEQUENCE</scope>
    <source>
        <strain evidence="4">IBT 34128</strain>
    </source>
</reference>
<dbReference type="Pfam" id="PF13934">
    <property type="entry name" value="ELYS"/>
    <property type="match status" value="1"/>
</dbReference>
<keyword evidence="5" id="KW-1185">Reference proteome</keyword>
<dbReference type="InterPro" id="IPR025151">
    <property type="entry name" value="ELYS_dom"/>
</dbReference>
<feature type="domain" description="ELYS-like" evidence="3">
    <location>
        <begin position="37"/>
        <end position="276"/>
    </location>
</feature>
<dbReference type="Proteomes" id="UP001141434">
    <property type="component" value="Unassembled WGS sequence"/>
</dbReference>
<name>A0A9W9KR94_9EURO</name>
<evidence type="ECO:0000256" key="2">
    <source>
        <dbReference type="ARBA" id="ARBA00023242"/>
    </source>
</evidence>
<dbReference type="GO" id="GO:0005634">
    <property type="term" value="C:nucleus"/>
    <property type="evidence" value="ECO:0007669"/>
    <property type="project" value="UniProtKB-SubCell"/>
</dbReference>
<dbReference type="EMBL" id="JAPMSZ010000001">
    <property type="protein sequence ID" value="KAJ5115067.1"/>
    <property type="molecule type" value="Genomic_DNA"/>
</dbReference>
<sequence length="340" mass="38772">MASWDDFDQIFAFNKKYSYEPKVVDQILSSRRALENQLFADRLLGLLGIKGVSKVYPPKTNADLRSLVDHIVSSALDVHHQQALIYYILKDCRGAPEAAPQFARLCHLPEKYRLFIEGLWNLDRLEFRVSVHDLLLLEGKSLLTSIWPQRAVEYLTEPSLIPTFPDEILYTLTLSKLPKHDDSLAIAYYLTAAPPLASEKVQRAFFETLSRSNVTEAFYFSRKHDEFHRRSYFEQLVEFVHKAPSGQARSRRAMELVGLPLDEDEEEWFENVLLHGNASTLPGAKDTVMMRRLATGRLAGLSPELESLGGKKVDGLNWDDLRESMRHTQTIYPASGGMSE</sequence>
<accession>A0A9W9KR94</accession>